<organism evidence="10 11">
    <name type="scientific">Mycoemilia scoparia</name>
    <dbReference type="NCBI Taxonomy" id="417184"/>
    <lineage>
        <taxon>Eukaryota</taxon>
        <taxon>Fungi</taxon>
        <taxon>Fungi incertae sedis</taxon>
        <taxon>Zoopagomycota</taxon>
        <taxon>Kickxellomycotina</taxon>
        <taxon>Kickxellomycetes</taxon>
        <taxon>Kickxellales</taxon>
        <taxon>Kickxellaceae</taxon>
        <taxon>Mycoemilia</taxon>
    </lineage>
</organism>
<name>A0A9W8DSS0_9FUNG</name>
<evidence type="ECO:0000256" key="1">
    <source>
        <dbReference type="ARBA" id="ARBA00022527"/>
    </source>
</evidence>
<evidence type="ECO:0000256" key="3">
    <source>
        <dbReference type="ARBA" id="ARBA00022741"/>
    </source>
</evidence>
<dbReference type="AlphaFoldDB" id="A0A9W8DSS0"/>
<dbReference type="Proteomes" id="UP001150538">
    <property type="component" value="Unassembled WGS sequence"/>
</dbReference>
<dbReference type="SUPFAM" id="SSF47576">
    <property type="entry name" value="Calponin-homology domain, CH-domain"/>
    <property type="match status" value="1"/>
</dbReference>
<evidence type="ECO:0000259" key="8">
    <source>
        <dbReference type="PROSITE" id="PS50011"/>
    </source>
</evidence>
<dbReference type="SMART" id="SM00033">
    <property type="entry name" value="CH"/>
    <property type="match status" value="1"/>
</dbReference>
<feature type="region of interest" description="Disordered" evidence="7">
    <location>
        <begin position="982"/>
        <end position="1029"/>
    </location>
</feature>
<dbReference type="InterPro" id="IPR011009">
    <property type="entry name" value="Kinase-like_dom_sf"/>
</dbReference>
<dbReference type="CDD" id="cd06627">
    <property type="entry name" value="STKc_Cdc7_like"/>
    <property type="match status" value="1"/>
</dbReference>
<keyword evidence="3 6" id="KW-0547">Nucleotide-binding</keyword>
<dbReference type="GO" id="GO:0005737">
    <property type="term" value="C:cytoplasm"/>
    <property type="evidence" value="ECO:0007669"/>
    <property type="project" value="TreeGrafter"/>
</dbReference>
<dbReference type="GO" id="GO:0004709">
    <property type="term" value="F:MAP kinase kinase kinase activity"/>
    <property type="evidence" value="ECO:0007669"/>
    <property type="project" value="TreeGrafter"/>
</dbReference>
<dbReference type="PROSITE" id="PS00107">
    <property type="entry name" value="PROTEIN_KINASE_ATP"/>
    <property type="match status" value="1"/>
</dbReference>
<feature type="region of interest" description="Disordered" evidence="7">
    <location>
        <begin position="813"/>
        <end position="847"/>
    </location>
</feature>
<dbReference type="InterPro" id="IPR017441">
    <property type="entry name" value="Protein_kinase_ATP_BS"/>
</dbReference>
<dbReference type="InterPro" id="IPR008271">
    <property type="entry name" value="Ser/Thr_kinase_AS"/>
</dbReference>
<dbReference type="FunFam" id="3.30.200.20:FF:000042">
    <property type="entry name" value="Aurora kinase A"/>
    <property type="match status" value="1"/>
</dbReference>
<feature type="compositionally biased region" description="Polar residues" evidence="7">
    <location>
        <begin position="746"/>
        <end position="761"/>
    </location>
</feature>
<feature type="region of interest" description="Disordered" evidence="7">
    <location>
        <begin position="237"/>
        <end position="299"/>
    </location>
</feature>
<feature type="compositionally biased region" description="Pro residues" evidence="7">
    <location>
        <begin position="897"/>
        <end position="908"/>
    </location>
</feature>
<dbReference type="PROSITE" id="PS50011">
    <property type="entry name" value="PROTEIN_KINASE_DOM"/>
    <property type="match status" value="1"/>
</dbReference>
<evidence type="ECO:0000256" key="2">
    <source>
        <dbReference type="ARBA" id="ARBA00022679"/>
    </source>
</evidence>
<evidence type="ECO:0000256" key="6">
    <source>
        <dbReference type="PROSITE-ProRule" id="PRU10141"/>
    </source>
</evidence>
<dbReference type="PROSITE" id="PS50021">
    <property type="entry name" value="CH"/>
    <property type="match status" value="1"/>
</dbReference>
<evidence type="ECO:0000256" key="7">
    <source>
        <dbReference type="SAM" id="MobiDB-lite"/>
    </source>
</evidence>
<dbReference type="InterPro" id="IPR050538">
    <property type="entry name" value="MAP_kinase_kinase_kinase"/>
</dbReference>
<dbReference type="PROSITE" id="PS00108">
    <property type="entry name" value="PROTEIN_KINASE_ST"/>
    <property type="match status" value="1"/>
</dbReference>
<dbReference type="Pfam" id="PF00069">
    <property type="entry name" value="Pkinase"/>
    <property type="match status" value="1"/>
</dbReference>
<keyword evidence="11" id="KW-1185">Reference proteome</keyword>
<feature type="compositionally biased region" description="Basic and acidic residues" evidence="7">
    <location>
        <begin position="694"/>
        <end position="720"/>
    </location>
</feature>
<dbReference type="PANTHER" id="PTHR48016">
    <property type="entry name" value="MAP KINASE KINASE KINASE SSK2-RELATED-RELATED"/>
    <property type="match status" value="1"/>
</dbReference>
<gene>
    <name evidence="10" type="primary">CDC15_1</name>
    <name evidence="10" type="ORF">H4219_000690</name>
</gene>
<dbReference type="SMART" id="SM00220">
    <property type="entry name" value="S_TKc"/>
    <property type="match status" value="1"/>
</dbReference>
<evidence type="ECO:0000313" key="11">
    <source>
        <dbReference type="Proteomes" id="UP001150538"/>
    </source>
</evidence>
<dbReference type="InterPro" id="IPR000719">
    <property type="entry name" value="Prot_kinase_dom"/>
</dbReference>
<feature type="compositionally biased region" description="Polar residues" evidence="7">
    <location>
        <begin position="721"/>
        <end position="739"/>
    </location>
</feature>
<evidence type="ECO:0000256" key="4">
    <source>
        <dbReference type="ARBA" id="ARBA00022777"/>
    </source>
</evidence>
<feature type="compositionally biased region" description="Acidic residues" evidence="7">
    <location>
        <begin position="317"/>
        <end position="327"/>
    </location>
</feature>
<keyword evidence="5 6" id="KW-0067">ATP-binding</keyword>
<dbReference type="PANTHER" id="PTHR48016:SF4">
    <property type="entry name" value="PROTEIN KINASE DOMAIN-CONTAINING PROTEIN"/>
    <property type="match status" value="1"/>
</dbReference>
<dbReference type="InterPro" id="IPR036872">
    <property type="entry name" value="CH_dom_sf"/>
</dbReference>
<comment type="caution">
    <text evidence="10">The sequence shown here is derived from an EMBL/GenBank/DDBJ whole genome shotgun (WGS) entry which is preliminary data.</text>
</comment>
<dbReference type="PRINTS" id="PR00109">
    <property type="entry name" value="TYRKINASE"/>
</dbReference>
<keyword evidence="1" id="KW-0723">Serine/threonine-protein kinase</keyword>
<feature type="compositionally biased region" description="Low complexity" evidence="7">
    <location>
        <begin position="887"/>
        <end position="896"/>
    </location>
</feature>
<dbReference type="Gene3D" id="1.10.418.10">
    <property type="entry name" value="Calponin-like domain"/>
    <property type="match status" value="1"/>
</dbReference>
<protein>
    <submittedName>
        <fullName evidence="10">Protein kinase of the Mitotic Exit Network</fullName>
        <ecNumber evidence="10">2.7.11.1</ecNumber>
    </submittedName>
</protein>
<dbReference type="EMBL" id="JANBPU010000005">
    <property type="protein sequence ID" value="KAJ1921373.1"/>
    <property type="molecule type" value="Genomic_DNA"/>
</dbReference>
<dbReference type="InterPro" id="IPR001245">
    <property type="entry name" value="Ser-Thr/Tyr_kinase_cat_dom"/>
</dbReference>
<evidence type="ECO:0000259" key="9">
    <source>
        <dbReference type="PROSITE" id="PS50021"/>
    </source>
</evidence>
<feature type="region of interest" description="Disordered" evidence="7">
    <location>
        <begin position="312"/>
        <end position="361"/>
    </location>
</feature>
<feature type="domain" description="Calponin-homology (CH)" evidence="9">
    <location>
        <begin position="29"/>
        <end position="137"/>
    </location>
</feature>
<dbReference type="GO" id="GO:0005524">
    <property type="term" value="F:ATP binding"/>
    <property type="evidence" value="ECO:0007669"/>
    <property type="project" value="UniProtKB-UniRule"/>
</dbReference>
<feature type="compositionally biased region" description="Polar residues" evidence="7">
    <location>
        <begin position="982"/>
        <end position="1003"/>
    </location>
</feature>
<feature type="binding site" evidence="6">
    <location>
        <position position="407"/>
    </location>
    <ligand>
        <name>ATP</name>
        <dbReference type="ChEBI" id="CHEBI:30616"/>
    </ligand>
</feature>
<proteinExistence type="predicted"/>
<sequence>MSAVDGYYLAADSIGDFQPEELYGQLKAEQINKDYIAACQFIESTLGHRLSTATMHSKLQDGIVLCKVLNKLRPGVVTSINYKNTPFAKMENIAHFLAAAQKLGLQSTDLFQTVDLYEAKNMNKVVSTILTIARVVAGIPFSARRKDSDEIDSTLGETNRDNTQTVQNYASHRSFIQATLVEFGNMPGNTINGSSVPRLNSSKNAVDNSYKHQKDGYNATIGGQDLATIAICTKPCTSSSQASSMSTKRTINVAERISKRQLPTEPATPNTLKSESDGSSYKSSAIDPFFNEPRSPPIPTFRMAAADIFKRGSDASDTSDDDEEEEENGKAPSPKEPEEALEPPLEMPQNPKTKDSKAQVNKDNTIKYTDYSGQTHSYQLGNCIGKGQFGAVYRALNLESGQMVAVKQIPVQGQESEQMEAMMNEVELLKSLSNPRIVRYHGFVKTSTHLNLIMEYVENGSLNATLKSFGEFPEKLVLAYVVKIIEGLIYLHSQQVVHCDLKAANILTTKKGNTKLTDFGVSLNLKISRPSDDSIVAGTPNWMAPEIIQLEGACKASDIWSLGCTIVELLTGKPPYYGMVQMAALYHIVEDEHPPLPPSISDDLRDFLLQCFQKDPKSRPSASHLLKHPWISQYRRNHKEMRLLRRNHSMKMSKYMGTGPNRLTQPSPYATPPFSSSLLDALPLFASKPMDSISSRKKDAQKSASDQKEAQEGSHTEQKSPTDGLSSESPTKDSTNPEQVSKDLFVSTTRTTKLNTGTVSAKSEHHGPSMLNKLNRRLKVKPRKNGEGNGDQSPITPKQKMLEKALSNELPNRVEIQKRERSSSVPQDPNIGNRVLKGVPLNPSRPNLTLETRKNNAKEAFAQCKISSPSRRIPLPKRASTQNVLNSPQPLASSLPSPSPSTAPPLVNPPISLHTKPIYRDGSYRSFNSSNAVNLKSEDGWEIIEPDWNNKDSGYQTPTSQHSSYRNVASGSHIPWFVNTSQQNLPQPQKSSPTRQLRTQPSATDILKPSNPIPKKIAKSQTSNQFGSSDYRSPLTPGVFPLGSPGRPTSLPNGFAANMRNNPYMHSTDNVLFMNHPNYSVESDLSMPTLANRVRTISMKAVDDNSKPVYRTTSNGSSEGSTQHGCCSTSYVKPPVYPSGKKPLKKLTRDCSIM</sequence>
<reference evidence="10" key="1">
    <citation type="submission" date="2022-07" db="EMBL/GenBank/DDBJ databases">
        <title>Phylogenomic reconstructions and comparative analyses of Kickxellomycotina fungi.</title>
        <authorList>
            <person name="Reynolds N.K."/>
            <person name="Stajich J.E."/>
            <person name="Barry K."/>
            <person name="Grigoriev I.V."/>
            <person name="Crous P."/>
            <person name="Smith M.E."/>
        </authorList>
    </citation>
    <scope>NUCLEOTIDE SEQUENCE</scope>
    <source>
        <strain evidence="10">NBRC 100468</strain>
    </source>
</reference>
<dbReference type="Pfam" id="PF00307">
    <property type="entry name" value="CH"/>
    <property type="match status" value="1"/>
</dbReference>
<evidence type="ECO:0000313" key="10">
    <source>
        <dbReference type="EMBL" id="KAJ1921373.1"/>
    </source>
</evidence>
<dbReference type="PRINTS" id="PR00888">
    <property type="entry name" value="SM22CALPONIN"/>
</dbReference>
<keyword evidence="2 10" id="KW-0808">Transferase</keyword>
<feature type="compositionally biased region" description="Polar residues" evidence="7">
    <location>
        <begin position="1019"/>
        <end position="1029"/>
    </location>
</feature>
<keyword evidence="4 10" id="KW-0418">Kinase</keyword>
<feature type="region of interest" description="Disordered" evidence="7">
    <location>
        <begin position="691"/>
        <end position="775"/>
    </location>
</feature>
<dbReference type="SUPFAM" id="SSF56112">
    <property type="entry name" value="Protein kinase-like (PK-like)"/>
    <property type="match status" value="1"/>
</dbReference>
<dbReference type="EC" id="2.7.11.1" evidence="10"/>
<accession>A0A9W8DSS0</accession>
<dbReference type="InterPro" id="IPR003096">
    <property type="entry name" value="SM22_calponin"/>
</dbReference>
<dbReference type="InterPro" id="IPR001715">
    <property type="entry name" value="CH_dom"/>
</dbReference>
<feature type="domain" description="Protein kinase" evidence="8">
    <location>
        <begin position="378"/>
        <end position="631"/>
    </location>
</feature>
<dbReference type="OrthoDB" id="8693905at2759"/>
<feature type="region of interest" description="Disordered" evidence="7">
    <location>
        <begin position="867"/>
        <end position="910"/>
    </location>
</feature>
<evidence type="ECO:0000256" key="5">
    <source>
        <dbReference type="ARBA" id="ARBA00022840"/>
    </source>
</evidence>
<dbReference type="Gene3D" id="1.10.510.10">
    <property type="entry name" value="Transferase(Phosphotransferase) domain 1"/>
    <property type="match status" value="1"/>
</dbReference>